<feature type="compositionally biased region" description="Basic and acidic residues" evidence="1">
    <location>
        <begin position="21"/>
        <end position="33"/>
    </location>
</feature>
<evidence type="ECO:0000256" key="1">
    <source>
        <dbReference type="SAM" id="MobiDB-lite"/>
    </source>
</evidence>
<dbReference type="AlphaFoldDB" id="A0A8H7P4K1"/>
<reference evidence="2" key="2">
    <citation type="journal article" name="Front. Microbiol.">
        <title>Degradative Capacity of Two Strains of Rhodonia placenta: From Phenotype to Genotype.</title>
        <authorList>
            <person name="Kolle M."/>
            <person name="Horta M.A.C."/>
            <person name="Nowrousian M."/>
            <person name="Ohm R.A."/>
            <person name="Benz J.P."/>
            <person name="Pilgard A."/>
        </authorList>
    </citation>
    <scope>NUCLEOTIDE SEQUENCE</scope>
    <source>
        <strain evidence="2">FPRL280</strain>
    </source>
</reference>
<proteinExistence type="predicted"/>
<comment type="caution">
    <text evidence="2">The sequence shown here is derived from an EMBL/GenBank/DDBJ whole genome shotgun (WGS) entry which is preliminary data.</text>
</comment>
<dbReference type="Proteomes" id="UP000639403">
    <property type="component" value="Unassembled WGS sequence"/>
</dbReference>
<evidence type="ECO:0000313" key="2">
    <source>
        <dbReference type="EMBL" id="KAF9815962.1"/>
    </source>
</evidence>
<reference evidence="2" key="1">
    <citation type="submission" date="2020-11" db="EMBL/GenBank/DDBJ databases">
        <authorList>
            <person name="Koelle M."/>
            <person name="Horta M.A.C."/>
            <person name="Nowrousian M."/>
            <person name="Ohm R.A."/>
            <person name="Benz P."/>
            <person name="Pilgard A."/>
        </authorList>
    </citation>
    <scope>NUCLEOTIDE SEQUENCE</scope>
    <source>
        <strain evidence="2">FPRL280</strain>
    </source>
</reference>
<feature type="region of interest" description="Disordered" evidence="1">
    <location>
        <begin position="114"/>
        <end position="162"/>
    </location>
</feature>
<accession>A0A8H7P4K1</accession>
<sequence>MAQQPVVPRLEAAQMEIGGGRGEREEAQGRERTGFVVDSAEKAARNVPFRRRERQSGDATVARTRGVARHRRSSGCDLFLAGRQPVVFHSATEMIVRVEDLKEGTARSPIAVLCPGSQHAQGDPSGQDLEMEPRKTCSAPECAPPQRGFPNMEVGKSQDEGS</sequence>
<gene>
    <name evidence="2" type="ORF">IEO21_04289</name>
</gene>
<evidence type="ECO:0000313" key="3">
    <source>
        <dbReference type="Proteomes" id="UP000639403"/>
    </source>
</evidence>
<organism evidence="2 3">
    <name type="scientific">Rhodonia placenta</name>
    <dbReference type="NCBI Taxonomy" id="104341"/>
    <lineage>
        <taxon>Eukaryota</taxon>
        <taxon>Fungi</taxon>
        <taxon>Dikarya</taxon>
        <taxon>Basidiomycota</taxon>
        <taxon>Agaricomycotina</taxon>
        <taxon>Agaricomycetes</taxon>
        <taxon>Polyporales</taxon>
        <taxon>Adustoporiaceae</taxon>
        <taxon>Rhodonia</taxon>
    </lineage>
</organism>
<feature type="region of interest" description="Disordered" evidence="1">
    <location>
        <begin position="1"/>
        <end position="33"/>
    </location>
</feature>
<dbReference type="EMBL" id="JADOXO010000062">
    <property type="protein sequence ID" value="KAF9815962.1"/>
    <property type="molecule type" value="Genomic_DNA"/>
</dbReference>
<protein>
    <submittedName>
        <fullName evidence="2">Uncharacterized protein</fullName>
    </submittedName>
</protein>
<name>A0A8H7P4K1_9APHY</name>